<feature type="non-terminal residue" evidence="1">
    <location>
        <position position="1"/>
    </location>
</feature>
<sequence>IASSVGQLCYLATILLSDNNQQPASDKRTLSVIASVVKQSTRRDTVLQNLQRYLHNKWLQNRTDGDMKQYFKRRDCLSTAISCILFGERVTVPSSLRARVLRQFHRDHFDIIRMRPLALS</sequence>
<keyword evidence="2" id="KW-1185">Reference proteome</keyword>
<gene>
    <name evidence="1" type="ORF">DEA37_0000735</name>
</gene>
<dbReference type="Proteomes" id="UP000324629">
    <property type="component" value="Unassembled WGS sequence"/>
</dbReference>
<dbReference type="AlphaFoldDB" id="A0A5J4NUV7"/>
<dbReference type="PANTHER" id="PTHR37984">
    <property type="entry name" value="PROTEIN CBG26694"/>
    <property type="match status" value="1"/>
</dbReference>
<comment type="caution">
    <text evidence="1">The sequence shown here is derived from an EMBL/GenBank/DDBJ whole genome shotgun (WGS) entry which is preliminary data.</text>
</comment>
<evidence type="ECO:0000313" key="2">
    <source>
        <dbReference type="Proteomes" id="UP000324629"/>
    </source>
</evidence>
<dbReference type="InterPro" id="IPR050951">
    <property type="entry name" value="Retrovirus_Pol_polyprotein"/>
</dbReference>
<dbReference type="PANTHER" id="PTHR37984:SF5">
    <property type="entry name" value="PROTEIN NYNRIN-LIKE"/>
    <property type="match status" value="1"/>
</dbReference>
<proteinExistence type="predicted"/>
<evidence type="ECO:0000313" key="1">
    <source>
        <dbReference type="EMBL" id="KAA3678960.1"/>
    </source>
</evidence>
<accession>A0A5J4NUV7</accession>
<reference evidence="1 2" key="1">
    <citation type="journal article" date="2019" name="Gigascience">
        <title>Whole-genome sequence of the oriental lung fluke Paragonimus westermani.</title>
        <authorList>
            <person name="Oey H."/>
            <person name="Zakrzewski M."/>
            <person name="Narain K."/>
            <person name="Devi K.R."/>
            <person name="Agatsuma T."/>
            <person name="Nawaratna S."/>
            <person name="Gobert G.N."/>
            <person name="Jones M.K."/>
            <person name="Ragan M.A."/>
            <person name="McManus D.P."/>
            <person name="Krause L."/>
        </authorList>
    </citation>
    <scope>NUCLEOTIDE SEQUENCE [LARGE SCALE GENOMIC DNA]</scope>
    <source>
        <strain evidence="1 2">IND2009</strain>
    </source>
</reference>
<name>A0A5J4NUV7_9TREM</name>
<organism evidence="1 2">
    <name type="scientific">Paragonimus westermani</name>
    <dbReference type="NCBI Taxonomy" id="34504"/>
    <lineage>
        <taxon>Eukaryota</taxon>
        <taxon>Metazoa</taxon>
        <taxon>Spiralia</taxon>
        <taxon>Lophotrochozoa</taxon>
        <taxon>Platyhelminthes</taxon>
        <taxon>Trematoda</taxon>
        <taxon>Digenea</taxon>
        <taxon>Plagiorchiida</taxon>
        <taxon>Troglotremata</taxon>
        <taxon>Troglotrematidae</taxon>
        <taxon>Paragonimus</taxon>
    </lineage>
</organism>
<protein>
    <submittedName>
        <fullName evidence="1">Uncharacterized protein</fullName>
    </submittedName>
</protein>
<dbReference type="EMBL" id="QNGE01000896">
    <property type="protein sequence ID" value="KAA3678960.1"/>
    <property type="molecule type" value="Genomic_DNA"/>
</dbReference>